<dbReference type="InterPro" id="IPR018839">
    <property type="entry name" value="Tscrpt-silencing_Clr2_C"/>
</dbReference>
<dbReference type="AlphaFoldDB" id="A0AA39XMX0"/>
<dbReference type="GO" id="GO:0031934">
    <property type="term" value="C:mating-type region heterochromatin"/>
    <property type="evidence" value="ECO:0007669"/>
    <property type="project" value="TreeGrafter"/>
</dbReference>
<organism evidence="4 5">
    <name type="scientific">Bombardia bombarda</name>
    <dbReference type="NCBI Taxonomy" id="252184"/>
    <lineage>
        <taxon>Eukaryota</taxon>
        <taxon>Fungi</taxon>
        <taxon>Dikarya</taxon>
        <taxon>Ascomycota</taxon>
        <taxon>Pezizomycotina</taxon>
        <taxon>Sordariomycetes</taxon>
        <taxon>Sordariomycetidae</taxon>
        <taxon>Sordariales</taxon>
        <taxon>Lasiosphaeriaceae</taxon>
        <taxon>Bombardia</taxon>
    </lineage>
</organism>
<keyword evidence="5" id="KW-1185">Reference proteome</keyword>
<feature type="compositionally biased region" description="Basic and acidic residues" evidence="1">
    <location>
        <begin position="8"/>
        <end position="21"/>
    </location>
</feature>
<dbReference type="GO" id="GO:0030466">
    <property type="term" value="P:silent mating-type cassette heterochromatin formation"/>
    <property type="evidence" value="ECO:0007669"/>
    <property type="project" value="TreeGrafter"/>
</dbReference>
<dbReference type="InterPro" id="IPR031915">
    <property type="entry name" value="Clr2_N"/>
</dbReference>
<dbReference type="Pfam" id="PF10383">
    <property type="entry name" value="Clr2"/>
    <property type="match status" value="1"/>
</dbReference>
<dbReference type="GO" id="GO:0033553">
    <property type="term" value="C:rDNA heterochromatin"/>
    <property type="evidence" value="ECO:0007669"/>
    <property type="project" value="TreeGrafter"/>
</dbReference>
<evidence type="ECO:0000313" key="4">
    <source>
        <dbReference type="EMBL" id="KAK0636864.1"/>
    </source>
</evidence>
<comment type="caution">
    <text evidence="4">The sequence shown here is derived from an EMBL/GenBank/DDBJ whole genome shotgun (WGS) entry which is preliminary data.</text>
</comment>
<gene>
    <name evidence="4" type="ORF">B0T17DRAFT_547517</name>
</gene>
<dbReference type="InterPro" id="IPR038986">
    <property type="entry name" value="Clr2"/>
</dbReference>
<dbReference type="EMBL" id="JAULSR010000001">
    <property type="protein sequence ID" value="KAK0636864.1"/>
    <property type="molecule type" value="Genomic_DNA"/>
</dbReference>
<feature type="domain" description="Cryptic loci regulator 2 N-terminal" evidence="3">
    <location>
        <begin position="67"/>
        <end position="130"/>
    </location>
</feature>
<name>A0AA39XMX0_9PEZI</name>
<feature type="region of interest" description="Disordered" evidence="1">
    <location>
        <begin position="1"/>
        <end position="21"/>
    </location>
</feature>
<evidence type="ECO:0000259" key="3">
    <source>
        <dbReference type="Pfam" id="PF16761"/>
    </source>
</evidence>
<dbReference type="GO" id="GO:0070824">
    <property type="term" value="C:SHREC complex"/>
    <property type="evidence" value="ECO:0007669"/>
    <property type="project" value="InterPro"/>
</dbReference>
<evidence type="ECO:0000256" key="1">
    <source>
        <dbReference type="SAM" id="MobiDB-lite"/>
    </source>
</evidence>
<reference evidence="4" key="1">
    <citation type="submission" date="2023-06" db="EMBL/GenBank/DDBJ databases">
        <title>Genome-scale phylogeny and comparative genomics of the fungal order Sordariales.</title>
        <authorList>
            <consortium name="Lawrence Berkeley National Laboratory"/>
            <person name="Hensen N."/>
            <person name="Bonometti L."/>
            <person name="Westerberg I."/>
            <person name="Brannstrom I.O."/>
            <person name="Guillou S."/>
            <person name="Cros-Aarteil S."/>
            <person name="Calhoun S."/>
            <person name="Haridas S."/>
            <person name="Kuo A."/>
            <person name="Mondo S."/>
            <person name="Pangilinan J."/>
            <person name="Riley R."/>
            <person name="LaButti K."/>
            <person name="Andreopoulos B."/>
            <person name="Lipzen A."/>
            <person name="Chen C."/>
            <person name="Yanf M."/>
            <person name="Daum C."/>
            <person name="Ng V."/>
            <person name="Clum A."/>
            <person name="Steindorff A."/>
            <person name="Ohm R."/>
            <person name="Martin F."/>
            <person name="Silar P."/>
            <person name="Natvig D."/>
            <person name="Lalanne C."/>
            <person name="Gautier V."/>
            <person name="Ament-velasquez S.L."/>
            <person name="Kruys A."/>
            <person name="Hutchinson M.I."/>
            <person name="Powell A.J."/>
            <person name="Barry K."/>
            <person name="Miller A.N."/>
            <person name="Grigoriev I.V."/>
            <person name="Debuchy R."/>
            <person name="Gladieux P."/>
            <person name="Thoren M.H."/>
            <person name="Johannesson H."/>
        </authorList>
    </citation>
    <scope>NUCLEOTIDE SEQUENCE</scope>
    <source>
        <strain evidence="4">SMH3391-2</strain>
    </source>
</reference>
<proteinExistence type="predicted"/>
<dbReference type="Pfam" id="PF16761">
    <property type="entry name" value="Clr2_transil"/>
    <property type="match status" value="1"/>
</dbReference>
<evidence type="ECO:0000313" key="5">
    <source>
        <dbReference type="Proteomes" id="UP001174934"/>
    </source>
</evidence>
<protein>
    <submittedName>
        <fullName evidence="4">Transcription-silencing protein Clr2-domain-containing protein</fullName>
    </submittedName>
</protein>
<evidence type="ECO:0000259" key="2">
    <source>
        <dbReference type="Pfam" id="PF10383"/>
    </source>
</evidence>
<feature type="region of interest" description="Disordered" evidence="1">
    <location>
        <begin position="141"/>
        <end position="162"/>
    </location>
</feature>
<feature type="domain" description="Cryptic loci regulator 2 C-terminal" evidence="2">
    <location>
        <begin position="353"/>
        <end position="486"/>
    </location>
</feature>
<dbReference type="PANTHER" id="PTHR38046:SF1">
    <property type="entry name" value="CRYPTIC LOCI REGULATOR 2"/>
    <property type="match status" value="1"/>
</dbReference>
<dbReference type="Proteomes" id="UP001174934">
    <property type="component" value="Unassembled WGS sequence"/>
</dbReference>
<dbReference type="PANTHER" id="PTHR38046">
    <property type="entry name" value="CRYPTIC LOCI REGULATOR 2"/>
    <property type="match status" value="1"/>
</dbReference>
<accession>A0AA39XMX0</accession>
<sequence>MANSTSQEEYHPIHLARSDGKGYPNLDHHALNLKEDQDIQQLERWEVIIAGHLAHQLAPKEEKRQFKLAGFPRGYELRCAIRKDGGRDYYMYGHPYGPKSTYRTPGDFVLHLIWLASDSPDHSHCSCDLCTKMVEANKQRLSQNTVTESQPQPQPQNAVSSSSIVPAQFAQAQILAQAQQHSAQPTQGVMSGPPLCPGTTHYTNVFRAGEMVWYKHQAWRLGLILAIQPKPNNLTPNKTDHDYAFLLAPLGHEMLKQQNVTKDVMDMRPFLTFSVPDVSFPELQDKSYPDINWKVFAQQKANESKPEKMSQQMQAVGLDASKMAARYINDSFSTFNKLREEVAPDGQSTVQTYTGLYLGAEMIHLKDAIRVAESANQPAVSDSGPNTTLVMIVSTIDIVKPFSAAAIESAPLHLRFRGNLYRLMRYAAKPPHPLILAPPETLAPALAEEAAVRNQIERDKSMRWGWELAQQDAERAETEVLGRFYVTHKLLGIIDRDRFQEQVNAGIVQGAQSYLNNRSHSGWGRYIGRKDSRAVSVGAAVLTPFQAPEGMVED</sequence>